<evidence type="ECO:0000313" key="3">
    <source>
        <dbReference type="Proteomes" id="UP000238348"/>
    </source>
</evidence>
<dbReference type="AlphaFoldDB" id="A0A2L0ESM9"/>
<protein>
    <recommendedName>
        <fullName evidence="1">Methyltransferase FkbM domain-containing protein</fullName>
    </recommendedName>
</protein>
<gene>
    <name evidence="2" type="ORF">SOCE26_037360</name>
</gene>
<dbReference type="OrthoDB" id="5522146at2"/>
<accession>A0A2L0ESM9</accession>
<evidence type="ECO:0000259" key="1">
    <source>
        <dbReference type="Pfam" id="PF05050"/>
    </source>
</evidence>
<dbReference type="EMBL" id="CP012673">
    <property type="protein sequence ID" value="AUX42306.1"/>
    <property type="molecule type" value="Genomic_DNA"/>
</dbReference>
<dbReference type="InterPro" id="IPR029063">
    <property type="entry name" value="SAM-dependent_MTases_sf"/>
</dbReference>
<dbReference type="PANTHER" id="PTHR36973">
    <property type="entry name" value="SLL1456 PROTEIN-RELATED"/>
    <property type="match status" value="1"/>
</dbReference>
<dbReference type="Gene3D" id="3.40.50.150">
    <property type="entry name" value="Vaccinia Virus protein VP39"/>
    <property type="match status" value="1"/>
</dbReference>
<dbReference type="RefSeq" id="WP_159397039.1">
    <property type="nucleotide sequence ID" value="NZ_CP012673.1"/>
</dbReference>
<evidence type="ECO:0000313" key="2">
    <source>
        <dbReference type="EMBL" id="AUX42306.1"/>
    </source>
</evidence>
<proteinExistence type="predicted"/>
<organism evidence="2 3">
    <name type="scientific">Sorangium cellulosum</name>
    <name type="common">Polyangium cellulosum</name>
    <dbReference type="NCBI Taxonomy" id="56"/>
    <lineage>
        <taxon>Bacteria</taxon>
        <taxon>Pseudomonadati</taxon>
        <taxon>Myxococcota</taxon>
        <taxon>Polyangia</taxon>
        <taxon>Polyangiales</taxon>
        <taxon>Polyangiaceae</taxon>
        <taxon>Sorangium</taxon>
    </lineage>
</organism>
<dbReference type="InterPro" id="IPR053188">
    <property type="entry name" value="FkbM_Methyltransferase"/>
</dbReference>
<dbReference type="Proteomes" id="UP000238348">
    <property type="component" value="Chromosome"/>
</dbReference>
<dbReference type="GO" id="GO:0008171">
    <property type="term" value="F:O-methyltransferase activity"/>
    <property type="evidence" value="ECO:0007669"/>
    <property type="project" value="TreeGrafter"/>
</dbReference>
<sequence>MLGDTEYKHVPKSLLADALKRGAHAPVDPLLCAYQYLFERLALPRTGVLHLGGHIGQELPMYAALGFRRVVMVEPLDREFAQLKRRVDAFNATCGPIADFINDPVRPRAHAVRCAVADRAGEVSFCRTHMSSLSSLSRPVPENFAEQWRDAPPMPWYKRPVGWLTTAWQTATALKFEEIKVPCKTLDGLVDELPHGFRASDFSYLRMNIQGAELRALQGGAQTLRHVRLIDLETNISQRYEEAPTRQDFDRLLSGYGFSCVFAYRIGGLGNLVYARSTAAEQA</sequence>
<name>A0A2L0ESM9_SORCE</name>
<dbReference type="Pfam" id="PF05050">
    <property type="entry name" value="Methyltransf_21"/>
    <property type="match status" value="1"/>
</dbReference>
<dbReference type="PANTHER" id="PTHR36973:SF4">
    <property type="entry name" value="NODULATION PROTEIN"/>
    <property type="match status" value="1"/>
</dbReference>
<dbReference type="InterPro" id="IPR006342">
    <property type="entry name" value="FkbM_mtfrase"/>
</dbReference>
<dbReference type="SUPFAM" id="SSF53335">
    <property type="entry name" value="S-adenosyl-L-methionine-dependent methyltransferases"/>
    <property type="match status" value="1"/>
</dbReference>
<feature type="domain" description="Methyltransferase FkbM" evidence="1">
    <location>
        <begin position="104"/>
        <end position="259"/>
    </location>
</feature>
<reference evidence="2 3" key="1">
    <citation type="submission" date="2015-09" db="EMBL/GenBank/DDBJ databases">
        <title>Sorangium comparison.</title>
        <authorList>
            <person name="Zaburannyi N."/>
            <person name="Bunk B."/>
            <person name="Overmann J."/>
            <person name="Mueller R."/>
        </authorList>
    </citation>
    <scope>NUCLEOTIDE SEQUENCE [LARGE SCALE GENOMIC DNA]</scope>
    <source>
        <strain evidence="2 3">So ce26</strain>
    </source>
</reference>